<organism evidence="2 3">
    <name type="scientific">Candidatus Woykebacteria bacterium RBG_16_39_9b</name>
    <dbReference type="NCBI Taxonomy" id="1802595"/>
    <lineage>
        <taxon>Bacteria</taxon>
        <taxon>Candidatus Woykeibacteriota</taxon>
    </lineage>
</organism>
<dbReference type="STRING" id="1802595.A2134_03005"/>
<comment type="caution">
    <text evidence="2">The sequence shown here is derived from an EMBL/GenBank/DDBJ whole genome shotgun (WGS) entry which is preliminary data.</text>
</comment>
<feature type="transmembrane region" description="Helical" evidence="1">
    <location>
        <begin position="12"/>
        <end position="32"/>
    </location>
</feature>
<name>A0A1G1WEL7_9BACT</name>
<evidence type="ECO:0000313" key="2">
    <source>
        <dbReference type="EMBL" id="OGY26084.1"/>
    </source>
</evidence>
<keyword evidence="1" id="KW-0472">Membrane</keyword>
<dbReference type="AlphaFoldDB" id="A0A1G1WEL7"/>
<sequence>MNQKVKKILTNSPWTPIFVLLFLLVISLALLLNQKDQNLNIFASFAKTKIEGDSIKVEVSLSPPDKKPLEEFVKGLGFSWSGEDFLIKLDKQSVQEIKDYDLLQIGFKPTVKTFHFGGLIKKQIGSDQLLWKYAKLIPSEAFVYLEGENLTKFIDLPGLNVFSAGSTYQALLVEFSEEVNFALISELNSKEKFAEEIYKLSELPKKGEKQVRTEGASTGYTKGVIENTEAHTLTVPGSNLSPTYSVYDENIVLSSRPDFFKKIIIDIKKENVLPNNNIFKDIIINLPTKGTFAMFVNFKQLKEISSGDLEKYLDPYVAVSFNERFDNVLSILKKSEAVGLTVNENGYFEGFYIIP</sequence>
<protein>
    <submittedName>
        <fullName evidence="2">Uncharacterized protein</fullName>
    </submittedName>
</protein>
<evidence type="ECO:0000313" key="3">
    <source>
        <dbReference type="Proteomes" id="UP000178162"/>
    </source>
</evidence>
<keyword evidence="1" id="KW-1133">Transmembrane helix</keyword>
<proteinExistence type="predicted"/>
<accession>A0A1G1WEL7</accession>
<reference evidence="2 3" key="1">
    <citation type="journal article" date="2016" name="Nat. Commun.">
        <title>Thousands of microbial genomes shed light on interconnected biogeochemical processes in an aquifer system.</title>
        <authorList>
            <person name="Anantharaman K."/>
            <person name="Brown C.T."/>
            <person name="Hug L.A."/>
            <person name="Sharon I."/>
            <person name="Castelle C.J."/>
            <person name="Probst A.J."/>
            <person name="Thomas B.C."/>
            <person name="Singh A."/>
            <person name="Wilkins M.J."/>
            <person name="Karaoz U."/>
            <person name="Brodie E.L."/>
            <person name="Williams K.H."/>
            <person name="Hubbard S.S."/>
            <person name="Banfield J.F."/>
        </authorList>
    </citation>
    <scope>NUCLEOTIDE SEQUENCE [LARGE SCALE GENOMIC DNA]</scope>
</reference>
<evidence type="ECO:0000256" key="1">
    <source>
        <dbReference type="SAM" id="Phobius"/>
    </source>
</evidence>
<dbReference type="Proteomes" id="UP000178162">
    <property type="component" value="Unassembled WGS sequence"/>
</dbReference>
<keyword evidence="1" id="KW-0812">Transmembrane</keyword>
<dbReference type="EMBL" id="MHCR01000002">
    <property type="protein sequence ID" value="OGY26084.1"/>
    <property type="molecule type" value="Genomic_DNA"/>
</dbReference>
<gene>
    <name evidence="2" type="ORF">A2134_03005</name>
</gene>